<sequence length="132" mass="15086">MCRTVSDPAFQNLYLAIKQPFCQIIASLRVGYQPQSLPEPHPVRQFSSILDLNIDSGSSGTLIRYQEHHRLVVPHSAIKEILTLLHKAHQRITKTSFLPSSFFFWPGMSKENANLMNNCEVCQTCQNSRRET</sequence>
<dbReference type="InterPro" id="IPR050951">
    <property type="entry name" value="Retrovirus_Pol_polyprotein"/>
</dbReference>
<protein>
    <recommendedName>
        <fullName evidence="1">RNA-directed DNA polymerase</fullName>
        <ecNumber evidence="1">2.7.7.49</ecNumber>
    </recommendedName>
</protein>
<dbReference type="PANTHER" id="PTHR37984">
    <property type="entry name" value="PROTEIN CBG26694"/>
    <property type="match status" value="1"/>
</dbReference>
<dbReference type="InterPro" id="IPR041588">
    <property type="entry name" value="Integrase_H2C2"/>
</dbReference>
<dbReference type="GO" id="GO:0003964">
    <property type="term" value="F:RNA-directed DNA polymerase activity"/>
    <property type="evidence" value="ECO:0007669"/>
    <property type="project" value="UniProtKB-EC"/>
</dbReference>
<gene>
    <name evidence="3" type="ORF">LSAA_5372</name>
</gene>
<dbReference type="PANTHER" id="PTHR37984:SF5">
    <property type="entry name" value="PROTEIN NYNRIN-LIKE"/>
    <property type="match status" value="1"/>
</dbReference>
<dbReference type="EC" id="2.7.7.49" evidence="1"/>
<accession>A0A7R8CJY8</accession>
<name>A0A7R8CJY8_LEPSM</name>
<dbReference type="Gene3D" id="1.10.340.70">
    <property type="match status" value="1"/>
</dbReference>
<evidence type="ECO:0000259" key="2">
    <source>
        <dbReference type="Pfam" id="PF17921"/>
    </source>
</evidence>
<dbReference type="Proteomes" id="UP000675881">
    <property type="component" value="Chromosome 14"/>
</dbReference>
<dbReference type="Pfam" id="PF17921">
    <property type="entry name" value="Integrase_H2C2"/>
    <property type="match status" value="1"/>
</dbReference>
<dbReference type="EMBL" id="HG994593">
    <property type="protein sequence ID" value="CAF2840702.1"/>
    <property type="molecule type" value="Genomic_DNA"/>
</dbReference>
<reference evidence="3" key="1">
    <citation type="submission" date="2021-02" db="EMBL/GenBank/DDBJ databases">
        <authorList>
            <person name="Bekaert M."/>
        </authorList>
    </citation>
    <scope>NUCLEOTIDE SEQUENCE</scope>
    <source>
        <strain evidence="3">IoA-00</strain>
    </source>
</reference>
<evidence type="ECO:0000256" key="1">
    <source>
        <dbReference type="ARBA" id="ARBA00012493"/>
    </source>
</evidence>
<evidence type="ECO:0000313" key="3">
    <source>
        <dbReference type="EMBL" id="CAF2840702.1"/>
    </source>
</evidence>
<dbReference type="AlphaFoldDB" id="A0A7R8CJY8"/>
<keyword evidence="4" id="KW-1185">Reference proteome</keyword>
<organism evidence="3 4">
    <name type="scientific">Lepeophtheirus salmonis</name>
    <name type="common">Salmon louse</name>
    <name type="synonym">Caligus salmonis</name>
    <dbReference type="NCBI Taxonomy" id="72036"/>
    <lineage>
        <taxon>Eukaryota</taxon>
        <taxon>Metazoa</taxon>
        <taxon>Ecdysozoa</taxon>
        <taxon>Arthropoda</taxon>
        <taxon>Crustacea</taxon>
        <taxon>Multicrustacea</taxon>
        <taxon>Hexanauplia</taxon>
        <taxon>Copepoda</taxon>
        <taxon>Siphonostomatoida</taxon>
        <taxon>Caligidae</taxon>
        <taxon>Lepeophtheirus</taxon>
    </lineage>
</organism>
<proteinExistence type="predicted"/>
<evidence type="ECO:0000313" key="4">
    <source>
        <dbReference type="Proteomes" id="UP000675881"/>
    </source>
</evidence>
<feature type="domain" description="Integrase zinc-binding" evidence="2">
    <location>
        <begin position="73"/>
        <end position="127"/>
    </location>
</feature>